<proteinExistence type="inferred from homology"/>
<comment type="similarity">
    <text evidence="6">Belongs to the RnpA family.</text>
</comment>
<evidence type="ECO:0000256" key="5">
    <source>
        <dbReference type="ARBA" id="ARBA00022884"/>
    </source>
</evidence>
<comment type="subunit">
    <text evidence="6">Consists of a catalytic RNA component (M1 or rnpB) and a protein subunit.</text>
</comment>
<protein>
    <recommendedName>
        <fullName evidence="6 7">Ribonuclease P protein component</fullName>
        <shortName evidence="6">RNase P protein</shortName>
        <shortName evidence="6">RNaseP protein</shortName>
        <ecNumber evidence="6 7">3.1.26.5</ecNumber>
    </recommendedName>
    <alternativeName>
        <fullName evidence="6">Protein C5</fullName>
    </alternativeName>
</protein>
<comment type="caution">
    <text evidence="9">The sequence shown here is derived from an EMBL/GenBank/DDBJ whole genome shotgun (WGS) entry which is preliminary data.</text>
</comment>
<accession>A0A2T5GB31</accession>
<dbReference type="GO" id="GO:0042781">
    <property type="term" value="F:3'-tRNA processing endoribonuclease activity"/>
    <property type="evidence" value="ECO:0007669"/>
    <property type="project" value="TreeGrafter"/>
</dbReference>
<keyword evidence="2 6" id="KW-0540">Nuclease</keyword>
<dbReference type="Proteomes" id="UP000244016">
    <property type="component" value="Unassembled WGS sequence"/>
</dbReference>
<dbReference type="Gene3D" id="3.30.230.10">
    <property type="match status" value="1"/>
</dbReference>
<keyword evidence="4 6" id="KW-0378">Hydrolase</keyword>
<evidence type="ECO:0000256" key="2">
    <source>
        <dbReference type="ARBA" id="ARBA00022722"/>
    </source>
</evidence>
<evidence type="ECO:0000256" key="1">
    <source>
        <dbReference type="ARBA" id="ARBA00022694"/>
    </source>
</evidence>
<evidence type="ECO:0000256" key="3">
    <source>
        <dbReference type="ARBA" id="ARBA00022759"/>
    </source>
</evidence>
<keyword evidence="3 6" id="KW-0255">Endonuclease</keyword>
<keyword evidence="1 6" id="KW-0819">tRNA processing</keyword>
<dbReference type="Pfam" id="PF00825">
    <property type="entry name" value="Ribonuclease_P"/>
    <property type="match status" value="1"/>
</dbReference>
<gene>
    <name evidence="6" type="primary">rnpA</name>
    <name evidence="9" type="ORF">BLITH_0477</name>
</gene>
<dbReference type="GO" id="GO:0000049">
    <property type="term" value="F:tRNA binding"/>
    <property type="evidence" value="ECO:0007669"/>
    <property type="project" value="UniProtKB-UniRule"/>
</dbReference>
<dbReference type="EMBL" id="PEBW01000001">
    <property type="protein sequence ID" value="PTQ53397.1"/>
    <property type="molecule type" value="Genomic_DNA"/>
</dbReference>
<reference evidence="9 10" key="1">
    <citation type="submission" date="2017-08" db="EMBL/GenBank/DDBJ databases">
        <title>Burning lignite coal seam in the remote Altai Mountains harbors a hydrogen-driven thermophilic microbial community.</title>
        <authorList>
            <person name="Kadnikov V.V."/>
            <person name="Mardanov A.V."/>
            <person name="Ivasenko D."/>
            <person name="Beletsky A.V."/>
            <person name="Karnachuk O.V."/>
            <person name="Ravin N.V."/>
        </authorList>
    </citation>
    <scope>NUCLEOTIDE SEQUENCE [LARGE SCALE GENOMIC DNA]</scope>
    <source>
        <strain evidence="9">AL31</strain>
    </source>
</reference>
<dbReference type="InterPro" id="IPR000100">
    <property type="entry name" value="RNase_P"/>
</dbReference>
<comment type="catalytic activity">
    <reaction evidence="6">
        <text>Endonucleolytic cleavage of RNA, removing 5'-extranucleotides from tRNA precursor.</text>
        <dbReference type="EC" id="3.1.26.5"/>
    </reaction>
</comment>
<evidence type="ECO:0000256" key="8">
    <source>
        <dbReference type="SAM" id="MobiDB-lite"/>
    </source>
</evidence>
<dbReference type="PANTHER" id="PTHR33992">
    <property type="entry name" value="RIBONUCLEASE P PROTEIN COMPONENT"/>
    <property type="match status" value="1"/>
</dbReference>
<evidence type="ECO:0000256" key="4">
    <source>
        <dbReference type="ARBA" id="ARBA00022801"/>
    </source>
</evidence>
<dbReference type="GO" id="GO:0004526">
    <property type="term" value="F:ribonuclease P activity"/>
    <property type="evidence" value="ECO:0007669"/>
    <property type="project" value="UniProtKB-UniRule"/>
</dbReference>
<evidence type="ECO:0000313" key="10">
    <source>
        <dbReference type="Proteomes" id="UP000244016"/>
    </source>
</evidence>
<sequence length="140" mass="15672">MGLSRKDRLRKNEDFERVITGGKSVADPRLVVYYERRDDGGRAVGVSVGRRLGDAVLRNRYKRRLREILRRALPHIRPGYNLVVLLRRGGIGAEFSELEASLLRLLKRAKLWQESEGVPPSLEDGDASGTCGAEGEGWEG</sequence>
<evidence type="ECO:0000256" key="6">
    <source>
        <dbReference type="HAMAP-Rule" id="MF_00227"/>
    </source>
</evidence>
<dbReference type="HAMAP" id="MF_00227">
    <property type="entry name" value="RNase_P"/>
    <property type="match status" value="1"/>
</dbReference>
<evidence type="ECO:0000313" key="9">
    <source>
        <dbReference type="EMBL" id="PTQ53397.1"/>
    </source>
</evidence>
<feature type="region of interest" description="Disordered" evidence="8">
    <location>
        <begin position="117"/>
        <end position="140"/>
    </location>
</feature>
<comment type="function">
    <text evidence="6">RNaseP catalyzes the removal of the 5'-leader sequence from pre-tRNA to produce the mature 5'-terminus. It can also cleave other RNA substrates such as 4.5S RNA. The protein component plays an auxiliary but essential role in vivo by binding to the 5'-leader sequence and broadening the substrate specificity of the ribozyme.</text>
</comment>
<keyword evidence="5 6" id="KW-0694">RNA-binding</keyword>
<evidence type="ECO:0000256" key="7">
    <source>
        <dbReference type="NCBIfam" id="TIGR00188"/>
    </source>
</evidence>
<name>A0A2T5GB31_9BACL</name>
<dbReference type="GO" id="GO:0030677">
    <property type="term" value="C:ribonuclease P complex"/>
    <property type="evidence" value="ECO:0007669"/>
    <property type="project" value="TreeGrafter"/>
</dbReference>
<dbReference type="GO" id="GO:0001682">
    <property type="term" value="P:tRNA 5'-leader removal"/>
    <property type="evidence" value="ECO:0007669"/>
    <property type="project" value="UniProtKB-UniRule"/>
</dbReference>
<dbReference type="PANTHER" id="PTHR33992:SF1">
    <property type="entry name" value="RIBONUCLEASE P PROTEIN COMPONENT"/>
    <property type="match status" value="1"/>
</dbReference>
<dbReference type="InterPro" id="IPR020568">
    <property type="entry name" value="Ribosomal_Su5_D2-typ_SF"/>
</dbReference>
<dbReference type="SUPFAM" id="SSF54211">
    <property type="entry name" value="Ribosomal protein S5 domain 2-like"/>
    <property type="match status" value="1"/>
</dbReference>
<dbReference type="AlphaFoldDB" id="A0A2T5GB31"/>
<dbReference type="NCBIfam" id="TIGR00188">
    <property type="entry name" value="rnpA"/>
    <property type="match status" value="1"/>
</dbReference>
<dbReference type="InterPro" id="IPR014721">
    <property type="entry name" value="Ribsml_uS5_D2-typ_fold_subgr"/>
</dbReference>
<dbReference type="EC" id="3.1.26.5" evidence="6 7"/>
<organism evidence="9 10">
    <name type="scientific">Brockia lithotrophica</name>
    <dbReference type="NCBI Taxonomy" id="933949"/>
    <lineage>
        <taxon>Bacteria</taxon>
        <taxon>Bacillati</taxon>
        <taxon>Bacillota</taxon>
        <taxon>Bacilli</taxon>
        <taxon>Bacillales</taxon>
        <taxon>Bacillales Family X. Incertae Sedis</taxon>
        <taxon>Brockia</taxon>
    </lineage>
</organism>